<dbReference type="PANTHER" id="PTHR45661">
    <property type="entry name" value="SURFACE ANTIGEN"/>
    <property type="match status" value="1"/>
</dbReference>
<proteinExistence type="predicted"/>
<reference evidence="1" key="1">
    <citation type="submission" date="2015-07" db="EMBL/GenBank/DDBJ databases">
        <title>Adaptation to a free-living lifestyle via gene acquisitions in the diplomonad Trepomonas sp. PC1.</title>
        <authorList>
            <person name="Xu F."/>
            <person name="Jerlstrom-Hultqvist J."/>
            <person name="Kolisko M."/>
            <person name="Simpson A.G.B."/>
            <person name="Roger A.J."/>
            <person name="Svard S.G."/>
            <person name="Andersson J.O."/>
        </authorList>
    </citation>
    <scope>NUCLEOTIDE SEQUENCE</scope>
    <source>
        <strain evidence="1">PC1</strain>
    </source>
</reference>
<dbReference type="InterPro" id="IPR032675">
    <property type="entry name" value="LRR_dom_sf"/>
</dbReference>
<protein>
    <submittedName>
        <fullName evidence="1">Leucine rich repeats-containing protein</fullName>
    </submittedName>
</protein>
<feature type="non-terminal residue" evidence="1">
    <location>
        <position position="1"/>
    </location>
</feature>
<accession>A0A146KH74</accession>
<dbReference type="Gene3D" id="3.80.10.10">
    <property type="entry name" value="Ribonuclease Inhibitor"/>
    <property type="match status" value="1"/>
</dbReference>
<dbReference type="EMBL" id="GDID01001402">
    <property type="protein sequence ID" value="JAP95204.1"/>
    <property type="molecule type" value="Transcribed_RNA"/>
</dbReference>
<gene>
    <name evidence="1" type="ORF">TPC1_11885</name>
</gene>
<evidence type="ECO:0000313" key="1">
    <source>
        <dbReference type="EMBL" id="JAP95204.1"/>
    </source>
</evidence>
<dbReference type="InterPro" id="IPR053139">
    <property type="entry name" value="Surface_bspA-like"/>
</dbReference>
<dbReference type="Pfam" id="PF13306">
    <property type="entry name" value="LRR_5"/>
    <property type="match status" value="1"/>
</dbReference>
<sequence>PRGFVLEKNCVVRLKQVVDSTFLHQNFRVQTVKCKFQCSLKHLFSAKLKTIPKNAFHNQPIQYIQIPNVEQICEKAFYKCIELREVGVRKLSKIENCAFFNCCNLQSIDLSTVQEIQDHAFDHCYNLDNVCFTNLVKFDDQTFSLQNGVKHFVRVQISEELAKLKIFENIQTTKVGYWGKFEFILANKKKMKKKQKQLRQLMKGLRKIK</sequence>
<dbReference type="SUPFAM" id="SSF52058">
    <property type="entry name" value="L domain-like"/>
    <property type="match status" value="1"/>
</dbReference>
<dbReference type="InterPro" id="IPR026906">
    <property type="entry name" value="LRR_5"/>
</dbReference>
<dbReference type="AlphaFoldDB" id="A0A146KH74"/>
<organism evidence="1">
    <name type="scientific">Trepomonas sp. PC1</name>
    <dbReference type="NCBI Taxonomy" id="1076344"/>
    <lineage>
        <taxon>Eukaryota</taxon>
        <taxon>Metamonada</taxon>
        <taxon>Diplomonadida</taxon>
        <taxon>Hexamitidae</taxon>
        <taxon>Hexamitinae</taxon>
        <taxon>Trepomonas</taxon>
    </lineage>
</organism>
<name>A0A146KH74_9EUKA</name>
<dbReference type="PANTHER" id="PTHR45661:SF3">
    <property type="entry name" value="IG-LIKE DOMAIN-CONTAINING PROTEIN"/>
    <property type="match status" value="1"/>
</dbReference>